<comment type="caution">
    <text evidence="9">The sequence shown here is derived from an EMBL/GenBank/DDBJ whole genome shotgun (WGS) entry which is preliminary data.</text>
</comment>
<evidence type="ECO:0000259" key="8">
    <source>
        <dbReference type="Pfam" id="PF02460"/>
    </source>
</evidence>
<gene>
    <name evidence="9" type="ORF">LSTR_LSTR009443</name>
</gene>
<dbReference type="GO" id="GO:0030659">
    <property type="term" value="C:cytoplasmic vesicle membrane"/>
    <property type="evidence" value="ECO:0007669"/>
    <property type="project" value="TreeGrafter"/>
</dbReference>
<dbReference type="InterPro" id="IPR003392">
    <property type="entry name" value="PTHD_SSD"/>
</dbReference>
<sequence length="407" mass="46676">MSRLVAKEEEKKKENGEGWRSSGEEEEEIKEVEKKKKEEKRKEEEEEKKKKKKEKRKEEEGEGKEVVKWVVNIALEITRVTKDDQQLSLNDQIHFNEYNTTNLILSLFVRQILRYQRIQYEMDPEYLFSPEEGPGKTERAIVEHYFKMNYSSRFNPTRITRAGRFGRVIVIPRDGGDNLLSVEAWKELRDLDNIVRNATIVFGEDRISYKYDDICAKWVDHCFENDILNLDLIMDEVVNKSLNLTFPIMFNPITWDAHTFPVYFGGTVVSDDGLIVSVPSLQLVYFVTADTPTQDQRGARWEEAFLDAVGKAEDSGRFKHISTSRFASRTLDIELEKNTQSVVPYFGSTFVIMAVFSTLTSMMLDWVRSKPLLGLLGNLSAAMGTVAGFGLAVYCGIPFIGINLVSA</sequence>
<protein>
    <recommendedName>
        <fullName evidence="8">Patched domain-containing protein</fullName>
    </recommendedName>
</protein>
<feature type="compositionally biased region" description="Basic and acidic residues" evidence="6">
    <location>
        <begin position="31"/>
        <end position="43"/>
    </location>
</feature>
<keyword evidence="3 7" id="KW-1133">Transmembrane helix</keyword>
<name>A0A482WNK2_LAOST</name>
<evidence type="ECO:0000256" key="5">
    <source>
        <dbReference type="ARBA" id="ARBA00023180"/>
    </source>
</evidence>
<dbReference type="InterPro" id="IPR051697">
    <property type="entry name" value="Patched_domain-protein"/>
</dbReference>
<evidence type="ECO:0000313" key="10">
    <source>
        <dbReference type="Proteomes" id="UP000291343"/>
    </source>
</evidence>
<keyword evidence="4 7" id="KW-0472">Membrane</keyword>
<feature type="domain" description="Patched" evidence="8">
    <location>
        <begin position="349"/>
        <end position="406"/>
    </location>
</feature>
<dbReference type="AlphaFoldDB" id="A0A482WNK2"/>
<organism evidence="9 10">
    <name type="scientific">Laodelphax striatellus</name>
    <name type="common">Small brown planthopper</name>
    <name type="synonym">Delphax striatella</name>
    <dbReference type="NCBI Taxonomy" id="195883"/>
    <lineage>
        <taxon>Eukaryota</taxon>
        <taxon>Metazoa</taxon>
        <taxon>Ecdysozoa</taxon>
        <taxon>Arthropoda</taxon>
        <taxon>Hexapoda</taxon>
        <taxon>Insecta</taxon>
        <taxon>Pterygota</taxon>
        <taxon>Neoptera</taxon>
        <taxon>Paraneoptera</taxon>
        <taxon>Hemiptera</taxon>
        <taxon>Auchenorrhyncha</taxon>
        <taxon>Fulgoroidea</taxon>
        <taxon>Delphacidae</taxon>
        <taxon>Criomorphinae</taxon>
        <taxon>Laodelphax</taxon>
    </lineage>
</organism>
<feature type="transmembrane region" description="Helical" evidence="7">
    <location>
        <begin position="379"/>
        <end position="402"/>
    </location>
</feature>
<dbReference type="OrthoDB" id="6510177at2759"/>
<dbReference type="InParanoid" id="A0A482WNK2"/>
<dbReference type="Proteomes" id="UP000291343">
    <property type="component" value="Unassembled WGS sequence"/>
</dbReference>
<feature type="compositionally biased region" description="Basic and acidic residues" evidence="6">
    <location>
        <begin position="1"/>
        <end position="17"/>
    </location>
</feature>
<evidence type="ECO:0000256" key="6">
    <source>
        <dbReference type="SAM" id="MobiDB-lite"/>
    </source>
</evidence>
<accession>A0A482WNK2</accession>
<dbReference type="STRING" id="195883.A0A482WNK2"/>
<evidence type="ECO:0000256" key="1">
    <source>
        <dbReference type="ARBA" id="ARBA00004141"/>
    </source>
</evidence>
<evidence type="ECO:0000313" key="9">
    <source>
        <dbReference type="EMBL" id="RZF35137.1"/>
    </source>
</evidence>
<proteinExistence type="predicted"/>
<dbReference type="GO" id="GO:0005886">
    <property type="term" value="C:plasma membrane"/>
    <property type="evidence" value="ECO:0007669"/>
    <property type="project" value="TreeGrafter"/>
</dbReference>
<reference evidence="9 10" key="1">
    <citation type="journal article" date="2017" name="Gigascience">
        <title>Genome sequence of the small brown planthopper, Laodelphax striatellus.</title>
        <authorList>
            <person name="Zhu J."/>
            <person name="Jiang F."/>
            <person name="Wang X."/>
            <person name="Yang P."/>
            <person name="Bao Y."/>
            <person name="Zhao W."/>
            <person name="Wang W."/>
            <person name="Lu H."/>
            <person name="Wang Q."/>
            <person name="Cui N."/>
            <person name="Li J."/>
            <person name="Chen X."/>
            <person name="Luo L."/>
            <person name="Yu J."/>
            <person name="Kang L."/>
            <person name="Cui F."/>
        </authorList>
    </citation>
    <scope>NUCLEOTIDE SEQUENCE [LARGE SCALE GENOMIC DNA]</scope>
    <source>
        <strain evidence="9">Lst14</strain>
    </source>
</reference>
<evidence type="ECO:0000256" key="7">
    <source>
        <dbReference type="SAM" id="Phobius"/>
    </source>
</evidence>
<evidence type="ECO:0000256" key="4">
    <source>
        <dbReference type="ARBA" id="ARBA00023136"/>
    </source>
</evidence>
<evidence type="ECO:0000256" key="3">
    <source>
        <dbReference type="ARBA" id="ARBA00022989"/>
    </source>
</evidence>
<comment type="subcellular location">
    <subcellularLocation>
        <location evidence="1">Membrane</location>
        <topology evidence="1">Multi-pass membrane protein</topology>
    </subcellularLocation>
</comment>
<keyword evidence="10" id="KW-1185">Reference proteome</keyword>
<dbReference type="EMBL" id="QKKF02029610">
    <property type="protein sequence ID" value="RZF35137.1"/>
    <property type="molecule type" value="Genomic_DNA"/>
</dbReference>
<keyword evidence="5" id="KW-0325">Glycoprotein</keyword>
<dbReference type="PANTHER" id="PTHR10796:SF92">
    <property type="entry name" value="PATCHED-RELATED, ISOFORM A"/>
    <property type="match status" value="1"/>
</dbReference>
<dbReference type="Pfam" id="PF02460">
    <property type="entry name" value="Patched"/>
    <property type="match status" value="1"/>
</dbReference>
<feature type="region of interest" description="Disordered" evidence="6">
    <location>
        <begin position="1"/>
        <end position="57"/>
    </location>
</feature>
<evidence type="ECO:0000256" key="2">
    <source>
        <dbReference type="ARBA" id="ARBA00022692"/>
    </source>
</evidence>
<feature type="transmembrane region" description="Helical" evidence="7">
    <location>
        <begin position="345"/>
        <end position="367"/>
    </location>
</feature>
<keyword evidence="2 7" id="KW-0812">Transmembrane</keyword>
<dbReference type="PANTHER" id="PTHR10796">
    <property type="entry name" value="PATCHED-RELATED"/>
    <property type="match status" value="1"/>
</dbReference>